<evidence type="ECO:0000313" key="4">
    <source>
        <dbReference type="Proteomes" id="UP000078560"/>
    </source>
</evidence>
<feature type="region of interest" description="Disordered" evidence="1">
    <location>
        <begin position="207"/>
        <end position="237"/>
    </location>
</feature>
<sequence>MTLTKVTGKEIYGFCRNSPYYQMVVENINREIDAQEEVDQKKKNDIEKIKNTCNSFSNDICSLDNPSAKEICEKFFCMYRFLNEAYREQYPDSILTYEDFDFLNYWLNVKLKGKNSNTSVCINKFDNEIGNKFEFFNTNKTKLGKHLHVIESGNLENMELLCELYNNERIILNMMRGQYYPDEGKTNEKTLEENKCKGKEIEENKCEEKESEEKESIEKESEEKGSEENPSEVKEKEKQKTCLDYTEDCSTKYKKAMDNCLNDNTDFYKALKDFKISYNYVVEREPIDLMKCKYSPYFYLPKYDPVVERQRNIMAGKFLSVPLILSFVIPLLYKYTPFGPFLRTKINMVRGRWMNQDKNENELLSLYTDIEDNISDNGEYNIGYYSETN</sequence>
<feature type="transmembrane region" description="Helical" evidence="2">
    <location>
        <begin position="314"/>
        <end position="333"/>
    </location>
</feature>
<keyword evidence="2" id="KW-0472">Membrane</keyword>
<keyword evidence="2" id="KW-1133">Transmembrane helix</keyword>
<protein>
    <submittedName>
        <fullName evidence="3">PIR Superfamily Protein</fullName>
    </submittedName>
</protein>
<evidence type="ECO:0000256" key="2">
    <source>
        <dbReference type="SAM" id="Phobius"/>
    </source>
</evidence>
<dbReference type="Proteomes" id="UP000078560">
    <property type="component" value="Unassembled WGS sequence"/>
</dbReference>
<proteinExistence type="predicted"/>
<accession>A0A1A8WHD9</accession>
<gene>
    <name evidence="3" type="ORF">POVCU2_0073830</name>
</gene>
<organism evidence="3 4">
    <name type="scientific">Plasmodium ovale curtisi</name>
    <dbReference type="NCBI Taxonomy" id="864141"/>
    <lineage>
        <taxon>Eukaryota</taxon>
        <taxon>Sar</taxon>
        <taxon>Alveolata</taxon>
        <taxon>Apicomplexa</taxon>
        <taxon>Aconoidasida</taxon>
        <taxon>Haemosporida</taxon>
        <taxon>Plasmodiidae</taxon>
        <taxon>Plasmodium</taxon>
        <taxon>Plasmodium (Plasmodium)</taxon>
    </lineage>
</organism>
<evidence type="ECO:0000313" key="3">
    <source>
        <dbReference type="EMBL" id="SBS92368.1"/>
    </source>
</evidence>
<name>A0A1A8WHD9_PLAOA</name>
<evidence type="ECO:0000256" key="1">
    <source>
        <dbReference type="SAM" id="MobiDB-lite"/>
    </source>
</evidence>
<dbReference type="AlphaFoldDB" id="A0A1A8WHD9"/>
<keyword evidence="2" id="KW-0812">Transmembrane</keyword>
<dbReference type="EMBL" id="FLQU01001280">
    <property type="protein sequence ID" value="SBS92368.1"/>
    <property type="molecule type" value="Genomic_DNA"/>
</dbReference>
<reference evidence="4" key="1">
    <citation type="submission" date="2016-05" db="EMBL/GenBank/DDBJ databases">
        <authorList>
            <person name="Naeem Raeece"/>
        </authorList>
    </citation>
    <scope>NUCLEOTIDE SEQUENCE [LARGE SCALE GENOMIC DNA]</scope>
</reference>